<keyword evidence="8" id="KW-1185">Reference proteome</keyword>
<dbReference type="InterPro" id="IPR000014">
    <property type="entry name" value="PAS"/>
</dbReference>
<dbReference type="NCBIfam" id="TIGR00229">
    <property type="entry name" value="sensory_box"/>
    <property type="match status" value="1"/>
</dbReference>
<organism evidence="7 8">
    <name type="scientific">Paenibacillus borealis</name>
    <dbReference type="NCBI Taxonomy" id="160799"/>
    <lineage>
        <taxon>Bacteria</taxon>
        <taxon>Bacillati</taxon>
        <taxon>Bacillota</taxon>
        <taxon>Bacilli</taxon>
        <taxon>Bacillales</taxon>
        <taxon>Paenibacillaceae</taxon>
        <taxon>Paenibacillus</taxon>
    </lineage>
</organism>
<feature type="transmembrane region" description="Helical" evidence="1">
    <location>
        <begin position="12"/>
        <end position="31"/>
    </location>
</feature>
<dbReference type="InterPro" id="IPR043128">
    <property type="entry name" value="Rev_trsase/Diguanyl_cyclase"/>
</dbReference>
<evidence type="ECO:0000313" key="7">
    <source>
        <dbReference type="EMBL" id="OMD53040.1"/>
    </source>
</evidence>
<feature type="transmembrane region" description="Helical" evidence="1">
    <location>
        <begin position="80"/>
        <end position="99"/>
    </location>
</feature>
<dbReference type="CDD" id="cd01949">
    <property type="entry name" value="GGDEF"/>
    <property type="match status" value="1"/>
</dbReference>
<dbReference type="PROSITE" id="PS50883">
    <property type="entry name" value="EAL"/>
    <property type="match status" value="1"/>
</dbReference>
<keyword evidence="1" id="KW-0472">Membrane</keyword>
<dbReference type="SUPFAM" id="SSF55785">
    <property type="entry name" value="PYP-like sensor domain (PAS domain)"/>
    <property type="match status" value="1"/>
</dbReference>
<dbReference type="InterPro" id="IPR052155">
    <property type="entry name" value="Biofilm_reg_signaling"/>
</dbReference>
<dbReference type="Pfam" id="PF13426">
    <property type="entry name" value="PAS_9"/>
    <property type="match status" value="1"/>
</dbReference>
<dbReference type="InterPro" id="IPR029787">
    <property type="entry name" value="Nucleotide_cyclase"/>
</dbReference>
<feature type="transmembrane region" description="Helical" evidence="1">
    <location>
        <begin position="43"/>
        <end position="68"/>
    </location>
</feature>
<dbReference type="PANTHER" id="PTHR44757">
    <property type="entry name" value="DIGUANYLATE CYCLASE DGCP"/>
    <property type="match status" value="1"/>
</dbReference>
<feature type="transmembrane region" description="Helical" evidence="1">
    <location>
        <begin position="106"/>
        <end position="128"/>
    </location>
</feature>
<dbReference type="InterPro" id="IPR005330">
    <property type="entry name" value="MHYT_dom"/>
</dbReference>
<dbReference type="SMART" id="SM00091">
    <property type="entry name" value="PAS"/>
    <property type="match status" value="1"/>
</dbReference>
<feature type="domain" description="PAS" evidence="2">
    <location>
        <begin position="253"/>
        <end position="326"/>
    </location>
</feature>
<proteinExistence type="predicted"/>
<dbReference type="Proteomes" id="UP000187412">
    <property type="component" value="Unassembled WGS sequence"/>
</dbReference>
<dbReference type="PANTHER" id="PTHR44757:SF2">
    <property type="entry name" value="BIOFILM ARCHITECTURE MAINTENANCE PROTEIN MBAA"/>
    <property type="match status" value="1"/>
</dbReference>
<name>A0ABX3HQC2_PAEBO</name>
<feature type="domain" description="MHYT" evidence="6">
    <location>
        <begin position="8"/>
        <end position="200"/>
    </location>
</feature>
<dbReference type="CDD" id="cd01948">
    <property type="entry name" value="EAL"/>
    <property type="match status" value="1"/>
</dbReference>
<feature type="transmembrane region" description="Helical" evidence="1">
    <location>
        <begin position="176"/>
        <end position="197"/>
    </location>
</feature>
<dbReference type="SUPFAM" id="SSF141868">
    <property type="entry name" value="EAL domain-like"/>
    <property type="match status" value="1"/>
</dbReference>
<dbReference type="SMART" id="SM00267">
    <property type="entry name" value="GGDEF"/>
    <property type="match status" value="1"/>
</dbReference>
<dbReference type="Gene3D" id="3.30.450.20">
    <property type="entry name" value="PAS domain"/>
    <property type="match status" value="1"/>
</dbReference>
<dbReference type="Pfam" id="PF00990">
    <property type="entry name" value="GGDEF"/>
    <property type="match status" value="1"/>
</dbReference>
<evidence type="ECO:0000259" key="2">
    <source>
        <dbReference type="PROSITE" id="PS50112"/>
    </source>
</evidence>
<accession>A0ABX3HQC2</accession>
<evidence type="ECO:0000313" key="8">
    <source>
        <dbReference type="Proteomes" id="UP000187412"/>
    </source>
</evidence>
<dbReference type="InterPro" id="IPR000160">
    <property type="entry name" value="GGDEF_dom"/>
</dbReference>
<keyword evidence="1" id="KW-0812">Transmembrane</keyword>
<dbReference type="EMBL" id="MPTB01000002">
    <property type="protein sequence ID" value="OMD53040.1"/>
    <property type="molecule type" value="Genomic_DNA"/>
</dbReference>
<dbReference type="RefSeq" id="WP_076109112.1">
    <property type="nucleotide sequence ID" value="NZ_MPTB01000002.1"/>
</dbReference>
<dbReference type="PROSITE" id="PS50113">
    <property type="entry name" value="PAC"/>
    <property type="match status" value="1"/>
</dbReference>
<dbReference type="Pfam" id="PF03707">
    <property type="entry name" value="MHYT"/>
    <property type="match status" value="3"/>
</dbReference>
<dbReference type="PROSITE" id="PS50887">
    <property type="entry name" value="GGDEF"/>
    <property type="match status" value="1"/>
</dbReference>
<gene>
    <name evidence="7" type="ORF">BSK56_02070</name>
</gene>
<dbReference type="InterPro" id="IPR001633">
    <property type="entry name" value="EAL_dom"/>
</dbReference>
<feature type="transmembrane region" description="Helical" evidence="1">
    <location>
        <begin position="140"/>
        <end position="164"/>
    </location>
</feature>
<feature type="domain" description="EAL" evidence="4">
    <location>
        <begin position="554"/>
        <end position="807"/>
    </location>
</feature>
<dbReference type="PROSITE" id="PS50112">
    <property type="entry name" value="PAS"/>
    <property type="match status" value="1"/>
</dbReference>
<evidence type="ECO:0000259" key="4">
    <source>
        <dbReference type="PROSITE" id="PS50883"/>
    </source>
</evidence>
<dbReference type="PROSITE" id="PS50924">
    <property type="entry name" value="MHYT"/>
    <property type="match status" value="1"/>
</dbReference>
<dbReference type="InterPro" id="IPR035965">
    <property type="entry name" value="PAS-like_dom_sf"/>
</dbReference>
<sequence>MEHIYGTHDRVLVLFSYVIAVAASYTVLSLAGAVGRSKGKKRWLWLMCGAVIMGMGIWSTHFVGMLAISLPFPVAYNLNTVLLSVGVSVVASFIALVVISRCKQGILQFLGAGVFSAFGISAIHYIGMSAMQIKVTYTPGYVVLSIVIAFVASYAALGLFSYIIDHGEEDNHWKKLGSGLIMGTAIVGMHYTGMLAVHFEPRHHAARITGVVLDQKWLAYVIAGGTLFTLWLSVVGMFISRRFSNKDTEILVTEKWYRSLYENNQDGIISIDLDMRIIGFNPAASRITGISSSAFKDQNMMFILSIVAVEEQDRMQKLFSRSFAGEELSYETAIIHQDGHRVEISVVNAPVMVDGQVVGTYVIARDVTEEKRAKEKNHYLAFHDELTGLPNRRMFNELLSQTIEAHSETMEPFAVMVMDLDRFKIINDSLGHMYGDLFLQEMSSRIRHSVVNENVTLARIGGDEFAMLCRFSRKNMNVTAIAEQMVAAIEQPYRLKEQDFYVTVSIGIAFFPCHGQDEVQLLKNADTAMYEVKKNGKNDYQFFSDDLDEQLLQRVEMENDLRKALERGEFILYYQPQIRADNNHIIGVEALIRWQHPDKGLLPPGLFISHAEETGQIVELGNWVLREACRQMRLWQDAGGPLIPVAVNLSSQQFHQYNLLGEIMGILEESGLAPQYLELEITESMMMNASASAGILNNLTRNGIRISLDDFGTGYSSFSYLKLYPIHKVKIDRSFIKDIVASSDDRAIVSTIITMARHLNMQVIAEGIETKEQLDIVVESGCRKVQGYYYSRPLPPEELEAKFLLATQSL</sequence>
<keyword evidence="1" id="KW-1133">Transmembrane helix</keyword>
<dbReference type="NCBIfam" id="TIGR00254">
    <property type="entry name" value="GGDEF"/>
    <property type="match status" value="1"/>
</dbReference>
<feature type="domain" description="GGDEF" evidence="5">
    <location>
        <begin position="411"/>
        <end position="545"/>
    </location>
</feature>
<evidence type="ECO:0000259" key="5">
    <source>
        <dbReference type="PROSITE" id="PS50887"/>
    </source>
</evidence>
<dbReference type="SMART" id="SM00052">
    <property type="entry name" value="EAL"/>
    <property type="match status" value="1"/>
</dbReference>
<dbReference type="CDD" id="cd00130">
    <property type="entry name" value="PAS"/>
    <property type="match status" value="1"/>
</dbReference>
<dbReference type="Pfam" id="PF00563">
    <property type="entry name" value="EAL"/>
    <property type="match status" value="1"/>
</dbReference>
<comment type="caution">
    <text evidence="7">The sequence shown here is derived from an EMBL/GenBank/DDBJ whole genome shotgun (WGS) entry which is preliminary data.</text>
</comment>
<feature type="transmembrane region" description="Helical" evidence="1">
    <location>
        <begin position="217"/>
        <end position="239"/>
    </location>
</feature>
<dbReference type="Gene3D" id="3.20.20.450">
    <property type="entry name" value="EAL domain"/>
    <property type="match status" value="1"/>
</dbReference>
<evidence type="ECO:0000259" key="6">
    <source>
        <dbReference type="PROSITE" id="PS50924"/>
    </source>
</evidence>
<evidence type="ECO:0000256" key="1">
    <source>
        <dbReference type="PROSITE-ProRule" id="PRU00244"/>
    </source>
</evidence>
<dbReference type="InterPro" id="IPR000700">
    <property type="entry name" value="PAS-assoc_C"/>
</dbReference>
<dbReference type="Gene3D" id="3.30.70.270">
    <property type="match status" value="1"/>
</dbReference>
<protein>
    <submittedName>
        <fullName evidence="7">PAS domain S-box protein</fullName>
    </submittedName>
</protein>
<reference evidence="7 8" key="1">
    <citation type="submission" date="2016-10" db="EMBL/GenBank/DDBJ databases">
        <title>Paenibacillus species isolates.</title>
        <authorList>
            <person name="Beno S.M."/>
        </authorList>
    </citation>
    <scope>NUCLEOTIDE SEQUENCE [LARGE SCALE GENOMIC DNA]</scope>
    <source>
        <strain evidence="7 8">FSL H7-0744</strain>
    </source>
</reference>
<dbReference type="InterPro" id="IPR035919">
    <property type="entry name" value="EAL_sf"/>
</dbReference>
<dbReference type="SUPFAM" id="SSF55073">
    <property type="entry name" value="Nucleotide cyclase"/>
    <property type="match status" value="1"/>
</dbReference>
<feature type="domain" description="PAC" evidence="3">
    <location>
        <begin position="328"/>
        <end position="379"/>
    </location>
</feature>
<evidence type="ECO:0000259" key="3">
    <source>
        <dbReference type="PROSITE" id="PS50113"/>
    </source>
</evidence>